<proteinExistence type="predicted"/>
<protein>
    <submittedName>
        <fullName evidence="1">Uncharacterized protein</fullName>
    </submittedName>
</protein>
<reference evidence="1" key="1">
    <citation type="submission" date="2023-06" db="EMBL/GenBank/DDBJ databases">
        <title>Genome-scale phylogeny and comparative genomics of the fungal order Sordariales.</title>
        <authorList>
            <consortium name="Lawrence Berkeley National Laboratory"/>
            <person name="Hensen N."/>
            <person name="Bonometti L."/>
            <person name="Westerberg I."/>
            <person name="Brannstrom I.O."/>
            <person name="Guillou S."/>
            <person name="Cros-Aarteil S."/>
            <person name="Calhoun S."/>
            <person name="Haridas S."/>
            <person name="Kuo A."/>
            <person name="Mondo S."/>
            <person name="Pangilinan J."/>
            <person name="Riley R."/>
            <person name="Labutti K."/>
            <person name="Andreopoulos B."/>
            <person name="Lipzen A."/>
            <person name="Chen C."/>
            <person name="Yanf M."/>
            <person name="Daum C."/>
            <person name="Ng V."/>
            <person name="Clum A."/>
            <person name="Steindorff A."/>
            <person name="Ohm R."/>
            <person name="Martin F."/>
            <person name="Silar P."/>
            <person name="Natvig D."/>
            <person name="Lalanne C."/>
            <person name="Gautier V."/>
            <person name="Ament-Velasquez S.L."/>
            <person name="Kruys A."/>
            <person name="Hutchinson M.I."/>
            <person name="Powell A.J."/>
            <person name="Barry K."/>
            <person name="Miller A.N."/>
            <person name="Grigoriev I.V."/>
            <person name="Debuchy R."/>
            <person name="Gladieux P."/>
            <person name="Thoren M.H."/>
            <person name="Johannesson H."/>
        </authorList>
    </citation>
    <scope>NUCLEOTIDE SEQUENCE</scope>
    <source>
        <strain evidence="1">PSN4</strain>
    </source>
</reference>
<dbReference type="EMBL" id="MU839849">
    <property type="protein sequence ID" value="KAK1750186.1"/>
    <property type="molecule type" value="Genomic_DNA"/>
</dbReference>
<evidence type="ECO:0000313" key="1">
    <source>
        <dbReference type="EMBL" id="KAK1750186.1"/>
    </source>
</evidence>
<dbReference type="Proteomes" id="UP001239445">
    <property type="component" value="Unassembled WGS sequence"/>
</dbReference>
<name>A0AAJ0B6C8_9PEZI</name>
<dbReference type="AlphaFoldDB" id="A0AAJ0B6C8"/>
<gene>
    <name evidence="1" type="ORF">QBC47DRAFT_439369</name>
</gene>
<accession>A0AAJ0B6C8</accession>
<evidence type="ECO:0000313" key="2">
    <source>
        <dbReference type="Proteomes" id="UP001239445"/>
    </source>
</evidence>
<sequence>MHTSCCASLYAAASPNCVCRVLPISLFSVDKNMSTAAMEVFYRTTQFTVRHDDLSSVLKWLPGTALPLIRYLGIIITPEQCFLWNGHGRTPTPAHPPWHLQQVAAVLFPPKDKSRVFKPRSRPSITPRKAFRKVLCDLAAARMTVELPGLDLTLDLGATYAFADIFIPEMNENDEDRFRWIYDFYLDVAKCVREILMKPGQYMVNSVRFRLGTFTDLEPWLEREVMGERFMGSVERPVEKGRARILAERVPRYHPRE</sequence>
<comment type="caution">
    <text evidence="1">The sequence shown here is derived from an EMBL/GenBank/DDBJ whole genome shotgun (WGS) entry which is preliminary data.</text>
</comment>
<keyword evidence="2" id="KW-1185">Reference proteome</keyword>
<organism evidence="1 2">
    <name type="scientific">Echria macrotheca</name>
    <dbReference type="NCBI Taxonomy" id="438768"/>
    <lineage>
        <taxon>Eukaryota</taxon>
        <taxon>Fungi</taxon>
        <taxon>Dikarya</taxon>
        <taxon>Ascomycota</taxon>
        <taxon>Pezizomycotina</taxon>
        <taxon>Sordariomycetes</taxon>
        <taxon>Sordariomycetidae</taxon>
        <taxon>Sordariales</taxon>
        <taxon>Schizotheciaceae</taxon>
        <taxon>Echria</taxon>
    </lineage>
</organism>